<feature type="compositionally biased region" description="Basic and acidic residues" evidence="1">
    <location>
        <begin position="101"/>
        <end position="120"/>
    </location>
</feature>
<proteinExistence type="predicted"/>
<sequence>MARRGAAAEEAEKAKPEVTSTNPQCDKSAGGWRVSSLKAAALTGEAPLKELDHTDSSDPDSGRKRPDSQTQGCADVSRARQQRRRRAEPVRKTPANPARGAKKEAAFKGSERDEKNKTEDAVEAWQPDSEECYAVDEKEQPESNKKKTGQPQTAAARRRA</sequence>
<dbReference type="AlphaFoldDB" id="A0A9D4PEM1"/>
<feature type="compositionally biased region" description="Basic and acidic residues" evidence="1">
    <location>
        <begin position="1"/>
        <end position="16"/>
    </location>
</feature>
<evidence type="ECO:0000313" key="3">
    <source>
        <dbReference type="Proteomes" id="UP000821837"/>
    </source>
</evidence>
<keyword evidence="3" id="KW-1185">Reference proteome</keyword>
<evidence type="ECO:0000256" key="1">
    <source>
        <dbReference type="SAM" id="MobiDB-lite"/>
    </source>
</evidence>
<evidence type="ECO:0000313" key="2">
    <source>
        <dbReference type="EMBL" id="KAH7938987.1"/>
    </source>
</evidence>
<accession>A0A9D4PEM1</accession>
<feature type="compositionally biased region" description="Basic and acidic residues" evidence="1">
    <location>
        <begin position="47"/>
        <end position="67"/>
    </location>
</feature>
<feature type="compositionally biased region" description="Basic and acidic residues" evidence="1">
    <location>
        <begin position="135"/>
        <end position="145"/>
    </location>
</feature>
<name>A0A9D4PEM1_RHISA</name>
<protein>
    <submittedName>
        <fullName evidence="2">Uncharacterized protein</fullName>
    </submittedName>
</protein>
<comment type="caution">
    <text evidence="2">The sequence shown here is derived from an EMBL/GenBank/DDBJ whole genome shotgun (WGS) entry which is preliminary data.</text>
</comment>
<dbReference type="Proteomes" id="UP000821837">
    <property type="component" value="Chromosome 8"/>
</dbReference>
<reference evidence="2" key="2">
    <citation type="submission" date="2021-09" db="EMBL/GenBank/DDBJ databases">
        <authorList>
            <person name="Jia N."/>
            <person name="Wang J."/>
            <person name="Shi W."/>
            <person name="Du L."/>
            <person name="Sun Y."/>
            <person name="Zhan W."/>
            <person name="Jiang J."/>
            <person name="Wang Q."/>
            <person name="Zhang B."/>
            <person name="Ji P."/>
            <person name="Sakyi L.B."/>
            <person name="Cui X."/>
            <person name="Yuan T."/>
            <person name="Jiang B."/>
            <person name="Yang W."/>
            <person name="Lam T.T.-Y."/>
            <person name="Chang Q."/>
            <person name="Ding S."/>
            <person name="Wang X."/>
            <person name="Zhu J."/>
            <person name="Ruan X."/>
            <person name="Zhao L."/>
            <person name="Wei J."/>
            <person name="Que T."/>
            <person name="Du C."/>
            <person name="Cheng J."/>
            <person name="Dai P."/>
            <person name="Han X."/>
            <person name="Huang E."/>
            <person name="Gao Y."/>
            <person name="Liu J."/>
            <person name="Shao H."/>
            <person name="Ye R."/>
            <person name="Li L."/>
            <person name="Wei W."/>
            <person name="Wang X."/>
            <person name="Wang C."/>
            <person name="Huo Q."/>
            <person name="Li W."/>
            <person name="Guo W."/>
            <person name="Chen H."/>
            <person name="Chen S."/>
            <person name="Zhou L."/>
            <person name="Zhou L."/>
            <person name="Ni X."/>
            <person name="Tian J."/>
            <person name="Zhou Y."/>
            <person name="Sheng Y."/>
            <person name="Liu T."/>
            <person name="Pan Y."/>
            <person name="Xia L."/>
            <person name="Li J."/>
            <person name="Zhao F."/>
            <person name="Cao W."/>
        </authorList>
    </citation>
    <scope>NUCLEOTIDE SEQUENCE</scope>
    <source>
        <strain evidence="2">Rsan-2018</strain>
        <tissue evidence="2">Larvae</tissue>
    </source>
</reference>
<feature type="region of interest" description="Disordered" evidence="1">
    <location>
        <begin position="1"/>
        <end position="160"/>
    </location>
</feature>
<organism evidence="2 3">
    <name type="scientific">Rhipicephalus sanguineus</name>
    <name type="common">Brown dog tick</name>
    <name type="synonym">Ixodes sanguineus</name>
    <dbReference type="NCBI Taxonomy" id="34632"/>
    <lineage>
        <taxon>Eukaryota</taxon>
        <taxon>Metazoa</taxon>
        <taxon>Ecdysozoa</taxon>
        <taxon>Arthropoda</taxon>
        <taxon>Chelicerata</taxon>
        <taxon>Arachnida</taxon>
        <taxon>Acari</taxon>
        <taxon>Parasitiformes</taxon>
        <taxon>Ixodida</taxon>
        <taxon>Ixodoidea</taxon>
        <taxon>Ixodidae</taxon>
        <taxon>Rhipicephalinae</taxon>
        <taxon>Rhipicephalus</taxon>
        <taxon>Rhipicephalus</taxon>
    </lineage>
</organism>
<dbReference type="EMBL" id="JABSTV010001254">
    <property type="protein sequence ID" value="KAH7938987.1"/>
    <property type="molecule type" value="Genomic_DNA"/>
</dbReference>
<reference evidence="2" key="1">
    <citation type="journal article" date="2020" name="Cell">
        <title>Large-Scale Comparative Analyses of Tick Genomes Elucidate Their Genetic Diversity and Vector Capacities.</title>
        <authorList>
            <consortium name="Tick Genome and Microbiome Consortium (TIGMIC)"/>
            <person name="Jia N."/>
            <person name="Wang J."/>
            <person name="Shi W."/>
            <person name="Du L."/>
            <person name="Sun Y."/>
            <person name="Zhan W."/>
            <person name="Jiang J.F."/>
            <person name="Wang Q."/>
            <person name="Zhang B."/>
            <person name="Ji P."/>
            <person name="Bell-Sakyi L."/>
            <person name="Cui X.M."/>
            <person name="Yuan T.T."/>
            <person name="Jiang B.G."/>
            <person name="Yang W.F."/>
            <person name="Lam T.T."/>
            <person name="Chang Q.C."/>
            <person name="Ding S.J."/>
            <person name="Wang X.J."/>
            <person name="Zhu J.G."/>
            <person name="Ruan X.D."/>
            <person name="Zhao L."/>
            <person name="Wei J.T."/>
            <person name="Ye R.Z."/>
            <person name="Que T.C."/>
            <person name="Du C.H."/>
            <person name="Zhou Y.H."/>
            <person name="Cheng J.X."/>
            <person name="Dai P.F."/>
            <person name="Guo W.B."/>
            <person name="Han X.H."/>
            <person name="Huang E.J."/>
            <person name="Li L.F."/>
            <person name="Wei W."/>
            <person name="Gao Y.C."/>
            <person name="Liu J.Z."/>
            <person name="Shao H.Z."/>
            <person name="Wang X."/>
            <person name="Wang C.C."/>
            <person name="Yang T.C."/>
            <person name="Huo Q.B."/>
            <person name="Li W."/>
            <person name="Chen H.Y."/>
            <person name="Chen S.E."/>
            <person name="Zhou L.G."/>
            <person name="Ni X.B."/>
            <person name="Tian J.H."/>
            <person name="Sheng Y."/>
            <person name="Liu T."/>
            <person name="Pan Y.S."/>
            <person name="Xia L.Y."/>
            <person name="Li J."/>
            <person name="Zhao F."/>
            <person name="Cao W.C."/>
        </authorList>
    </citation>
    <scope>NUCLEOTIDE SEQUENCE</scope>
    <source>
        <strain evidence="2">Rsan-2018</strain>
    </source>
</reference>
<gene>
    <name evidence="2" type="ORF">HPB52_003331</name>
</gene>